<dbReference type="InterPro" id="IPR034804">
    <property type="entry name" value="SQR/QFR_C/D"/>
</dbReference>
<evidence type="ECO:0000256" key="1">
    <source>
        <dbReference type="ARBA" id="ARBA00022475"/>
    </source>
</evidence>
<gene>
    <name evidence="6" type="primary">frdC</name>
    <name evidence="6" type="ORF">EHSB41UT_03561</name>
</gene>
<dbReference type="EMBL" id="FWPT01000009">
    <property type="protein sequence ID" value="SMA49772.1"/>
    <property type="molecule type" value="Genomic_DNA"/>
</dbReference>
<dbReference type="GO" id="GO:0016020">
    <property type="term" value="C:membrane"/>
    <property type="evidence" value="ECO:0007669"/>
    <property type="project" value="InterPro"/>
</dbReference>
<accession>A0A1X7ANR6</accession>
<keyword evidence="7" id="KW-1185">Reference proteome</keyword>
<keyword evidence="3 5" id="KW-1133">Transmembrane helix</keyword>
<evidence type="ECO:0000313" key="7">
    <source>
        <dbReference type="Proteomes" id="UP000196573"/>
    </source>
</evidence>
<sequence length="130" mass="14460">MSRRPYVRPMPANWFMSKPAYRFYMVREASCVFNLVYGLNLFAGLWQLTNGAEAWAGWLALQAHPLMIVFALATLAMTLLHTVTFVEMAPRVMPQQIRKMIPDNTVKAAMFGGIAVVTAAIIGFTAMGAM</sequence>
<name>A0A1X7ANR6_9GAMM</name>
<evidence type="ECO:0000313" key="6">
    <source>
        <dbReference type="EMBL" id="SMA49772.1"/>
    </source>
</evidence>
<dbReference type="Proteomes" id="UP000196573">
    <property type="component" value="Unassembled WGS sequence"/>
</dbReference>
<dbReference type="AlphaFoldDB" id="A0A1X7ANR6"/>
<protein>
    <submittedName>
        <fullName evidence="6">Fumarate reductase subunit C</fullName>
    </submittedName>
</protein>
<feature type="transmembrane region" description="Helical" evidence="5">
    <location>
        <begin position="66"/>
        <end position="87"/>
    </location>
</feature>
<dbReference type="SUPFAM" id="SSF81343">
    <property type="entry name" value="Fumarate reductase respiratory complex transmembrane subunits"/>
    <property type="match status" value="1"/>
</dbReference>
<organism evidence="6 7">
    <name type="scientific">Parendozoicomonas haliclonae</name>
    <dbReference type="NCBI Taxonomy" id="1960125"/>
    <lineage>
        <taxon>Bacteria</taxon>
        <taxon>Pseudomonadati</taxon>
        <taxon>Pseudomonadota</taxon>
        <taxon>Gammaproteobacteria</taxon>
        <taxon>Oceanospirillales</taxon>
        <taxon>Endozoicomonadaceae</taxon>
        <taxon>Parendozoicomonas</taxon>
    </lineage>
</organism>
<dbReference type="InterPro" id="IPR003510">
    <property type="entry name" value="Fumarate_red_C"/>
</dbReference>
<dbReference type="Pfam" id="PF02300">
    <property type="entry name" value="Fumarate_red_C"/>
    <property type="match status" value="1"/>
</dbReference>
<keyword evidence="1" id="KW-1003">Cell membrane</keyword>
<feature type="transmembrane region" description="Helical" evidence="5">
    <location>
        <begin position="21"/>
        <end position="46"/>
    </location>
</feature>
<evidence type="ECO:0000256" key="5">
    <source>
        <dbReference type="SAM" id="Phobius"/>
    </source>
</evidence>
<evidence type="ECO:0000256" key="4">
    <source>
        <dbReference type="ARBA" id="ARBA00023136"/>
    </source>
</evidence>
<keyword evidence="2 5" id="KW-0812">Transmembrane</keyword>
<feature type="transmembrane region" description="Helical" evidence="5">
    <location>
        <begin position="108"/>
        <end position="129"/>
    </location>
</feature>
<proteinExistence type="predicted"/>
<evidence type="ECO:0000256" key="2">
    <source>
        <dbReference type="ARBA" id="ARBA00022692"/>
    </source>
</evidence>
<dbReference type="Gene3D" id="1.20.1300.10">
    <property type="entry name" value="Fumarate reductase/succinate dehydrogenase, transmembrane subunit"/>
    <property type="match status" value="1"/>
</dbReference>
<dbReference type="OrthoDB" id="8909678at2"/>
<reference evidence="6 7" key="1">
    <citation type="submission" date="2017-03" db="EMBL/GenBank/DDBJ databases">
        <authorList>
            <person name="Afonso C.L."/>
            <person name="Miller P.J."/>
            <person name="Scott M.A."/>
            <person name="Spackman E."/>
            <person name="Goraichik I."/>
            <person name="Dimitrov K.M."/>
            <person name="Suarez D.L."/>
            <person name="Swayne D.E."/>
        </authorList>
    </citation>
    <scope>NUCLEOTIDE SEQUENCE [LARGE SCALE GENOMIC DNA]</scope>
    <source>
        <strain evidence="6">SB41UT1</strain>
    </source>
</reference>
<dbReference type="RefSeq" id="WP_087112228.1">
    <property type="nucleotide sequence ID" value="NZ_CBCSCN010000011.1"/>
</dbReference>
<dbReference type="PIRSF" id="PIRSF000180">
    <property type="entry name" value="FrdC"/>
    <property type="match status" value="1"/>
</dbReference>
<evidence type="ECO:0000256" key="3">
    <source>
        <dbReference type="ARBA" id="ARBA00022989"/>
    </source>
</evidence>
<keyword evidence="4 5" id="KW-0472">Membrane</keyword>